<reference evidence="2" key="1">
    <citation type="journal article" date="2019" name="Int. J. Syst. Evol. Microbiol.">
        <title>The Global Catalogue of Microorganisms (GCM) 10K type strain sequencing project: providing services to taxonomists for standard genome sequencing and annotation.</title>
        <authorList>
            <consortium name="The Broad Institute Genomics Platform"/>
            <consortium name="The Broad Institute Genome Sequencing Center for Infectious Disease"/>
            <person name="Wu L."/>
            <person name="Ma J."/>
        </authorList>
    </citation>
    <scope>NUCLEOTIDE SEQUENCE [LARGE SCALE GENOMIC DNA]</scope>
    <source>
        <strain evidence="2">JCM 18324</strain>
    </source>
</reference>
<name>A0ABP9AJW9_9ACTN</name>
<accession>A0ABP9AJW9</accession>
<evidence type="ECO:0000313" key="2">
    <source>
        <dbReference type="Proteomes" id="UP001501147"/>
    </source>
</evidence>
<evidence type="ECO:0000313" key="1">
    <source>
        <dbReference type="EMBL" id="GAA4782454.1"/>
    </source>
</evidence>
<protein>
    <submittedName>
        <fullName evidence="1">Uncharacterized protein</fullName>
    </submittedName>
</protein>
<comment type="caution">
    <text evidence="1">The sequence shown here is derived from an EMBL/GenBank/DDBJ whole genome shotgun (WGS) entry which is preliminary data.</text>
</comment>
<gene>
    <name evidence="1" type="ORF">GCM10023329_35550</name>
</gene>
<keyword evidence="2" id="KW-1185">Reference proteome</keyword>
<sequence length="83" mass="8988">MRDPRGRCEERRTGYAGIVPCGVRVSAAAPWLGAPPGRAVAREVLCRVDVVQERGVLDCAVRPEWWVRRGGTVKGAIRSAAFG</sequence>
<proteinExistence type="predicted"/>
<organism evidence="1 2">
    <name type="scientific">Streptomyces sanyensis</name>
    <dbReference type="NCBI Taxonomy" id="568869"/>
    <lineage>
        <taxon>Bacteria</taxon>
        <taxon>Bacillati</taxon>
        <taxon>Actinomycetota</taxon>
        <taxon>Actinomycetes</taxon>
        <taxon>Kitasatosporales</taxon>
        <taxon>Streptomycetaceae</taxon>
        <taxon>Streptomyces</taxon>
    </lineage>
</organism>
<dbReference type="EMBL" id="BAABJV010000009">
    <property type="protein sequence ID" value="GAA4782454.1"/>
    <property type="molecule type" value="Genomic_DNA"/>
</dbReference>
<dbReference type="Proteomes" id="UP001501147">
    <property type="component" value="Unassembled WGS sequence"/>
</dbReference>